<dbReference type="OrthoDB" id="9764804at2"/>
<proteinExistence type="predicted"/>
<accession>A0A1H7QQ79</accession>
<feature type="signal peptide" evidence="1">
    <location>
        <begin position="1"/>
        <end position="21"/>
    </location>
</feature>
<dbReference type="AlphaFoldDB" id="A0A1H7QQ79"/>
<name>A0A1H7QQ79_9ACTN</name>
<sequence>MRGTRVAAAAALTLALSSCTAASGKPEGSGPPDVGHVHGLGVDPADGALYVAGHYGLLKVTASGSAERVAGRVQDYMGFTVLGPRTFLASGHPGEHETDSPAHLGLIRSTDAGVTWTTVSERGVADFHALRPAGTTLYAYDSQQGRVRASVDGGATWRQGAQEEVVDLAAHADVPERLYATTAEGVRVSENGGMEFEPFDAAPPLTQIESPTPGVLIGTDTTGQVRASTDAGKTWKTRGVIVGGVTAFTAVDDRRLLAATEDGTVHESKDGGSTFSVVFRPARA</sequence>
<feature type="chain" id="PRO_5038333372" description="BNR/Asp-box repeat-containing protein" evidence="1">
    <location>
        <begin position="22"/>
        <end position="284"/>
    </location>
</feature>
<dbReference type="PROSITE" id="PS51257">
    <property type="entry name" value="PROKAR_LIPOPROTEIN"/>
    <property type="match status" value="1"/>
</dbReference>
<dbReference type="STRING" id="46177.SAMN05660976_02634"/>
<gene>
    <name evidence="2" type="ORF">SAMN05660976_02634</name>
</gene>
<evidence type="ECO:0008006" key="4">
    <source>
        <dbReference type="Google" id="ProtNLM"/>
    </source>
</evidence>
<evidence type="ECO:0000313" key="2">
    <source>
        <dbReference type="EMBL" id="SEL49874.1"/>
    </source>
</evidence>
<dbReference type="CDD" id="cd15482">
    <property type="entry name" value="Sialidase_non-viral"/>
    <property type="match status" value="1"/>
</dbReference>
<dbReference type="SUPFAM" id="SSF110296">
    <property type="entry name" value="Oligoxyloglucan reducing end-specific cellobiohydrolase"/>
    <property type="match status" value="1"/>
</dbReference>
<dbReference type="NCBIfam" id="NF045728">
    <property type="entry name" value="glycosyl_F510_1955"/>
    <property type="match status" value="1"/>
</dbReference>
<dbReference type="Proteomes" id="UP000198953">
    <property type="component" value="Unassembled WGS sequence"/>
</dbReference>
<keyword evidence="1" id="KW-0732">Signal</keyword>
<dbReference type="Gene3D" id="2.130.10.10">
    <property type="entry name" value="YVTN repeat-like/Quinoprotein amine dehydrogenase"/>
    <property type="match status" value="2"/>
</dbReference>
<evidence type="ECO:0000256" key="1">
    <source>
        <dbReference type="SAM" id="SignalP"/>
    </source>
</evidence>
<dbReference type="RefSeq" id="WP_143078645.1">
    <property type="nucleotide sequence ID" value="NZ_FOBF01000005.1"/>
</dbReference>
<protein>
    <recommendedName>
        <fullName evidence="4">BNR/Asp-box repeat-containing protein</fullName>
    </recommendedName>
</protein>
<dbReference type="InterPro" id="IPR054817">
    <property type="entry name" value="Glycosyl_F510_1955-like"/>
</dbReference>
<dbReference type="EMBL" id="FOBF01000005">
    <property type="protein sequence ID" value="SEL49874.1"/>
    <property type="molecule type" value="Genomic_DNA"/>
</dbReference>
<evidence type="ECO:0000313" key="3">
    <source>
        <dbReference type="Proteomes" id="UP000198953"/>
    </source>
</evidence>
<keyword evidence="3" id="KW-1185">Reference proteome</keyword>
<reference evidence="2 3" key="1">
    <citation type="submission" date="2016-10" db="EMBL/GenBank/DDBJ databases">
        <authorList>
            <person name="de Groot N.N."/>
        </authorList>
    </citation>
    <scope>NUCLEOTIDE SEQUENCE [LARGE SCALE GENOMIC DNA]</scope>
    <source>
        <strain evidence="2 3">DSM 43357</strain>
    </source>
</reference>
<dbReference type="InterPro" id="IPR015943">
    <property type="entry name" value="WD40/YVTN_repeat-like_dom_sf"/>
</dbReference>
<organism evidence="2 3">
    <name type="scientific">Nonomuraea pusilla</name>
    <dbReference type="NCBI Taxonomy" id="46177"/>
    <lineage>
        <taxon>Bacteria</taxon>
        <taxon>Bacillati</taxon>
        <taxon>Actinomycetota</taxon>
        <taxon>Actinomycetes</taxon>
        <taxon>Streptosporangiales</taxon>
        <taxon>Streptosporangiaceae</taxon>
        <taxon>Nonomuraea</taxon>
    </lineage>
</organism>